<keyword evidence="2" id="KW-0812">Transmembrane</keyword>
<gene>
    <name evidence="3" type="ORF">KSX_96010</name>
</gene>
<proteinExistence type="predicted"/>
<accession>A0A8J3IFL2</accession>
<reference evidence="3" key="1">
    <citation type="submission" date="2020-10" db="EMBL/GenBank/DDBJ databases">
        <title>Taxonomic study of unclassified bacteria belonging to the class Ktedonobacteria.</title>
        <authorList>
            <person name="Yabe S."/>
            <person name="Wang C.M."/>
            <person name="Zheng Y."/>
            <person name="Sakai Y."/>
            <person name="Cavaletti L."/>
            <person name="Monciardini P."/>
            <person name="Donadio S."/>
        </authorList>
    </citation>
    <scope>NUCLEOTIDE SEQUENCE</scope>
    <source>
        <strain evidence="3">SOSP1-1</strain>
    </source>
</reference>
<feature type="transmembrane region" description="Helical" evidence="2">
    <location>
        <begin position="69"/>
        <end position="89"/>
    </location>
</feature>
<dbReference type="RefSeq" id="WP_220200351.1">
    <property type="nucleotide sequence ID" value="NZ_BNJF01000012.1"/>
</dbReference>
<name>A0A8J3IFL2_9CHLR</name>
<protein>
    <submittedName>
        <fullName evidence="3">Uncharacterized protein</fullName>
    </submittedName>
</protein>
<dbReference type="EMBL" id="BNJF01000012">
    <property type="protein sequence ID" value="GHO51438.1"/>
    <property type="molecule type" value="Genomic_DNA"/>
</dbReference>
<evidence type="ECO:0000256" key="1">
    <source>
        <dbReference type="SAM" id="MobiDB-lite"/>
    </source>
</evidence>
<feature type="region of interest" description="Disordered" evidence="1">
    <location>
        <begin position="310"/>
        <end position="354"/>
    </location>
</feature>
<evidence type="ECO:0000256" key="2">
    <source>
        <dbReference type="SAM" id="Phobius"/>
    </source>
</evidence>
<dbReference type="AlphaFoldDB" id="A0A8J3IFL2"/>
<keyword evidence="2" id="KW-1133">Transmembrane helix</keyword>
<feature type="compositionally biased region" description="Basic and acidic residues" evidence="1">
    <location>
        <begin position="333"/>
        <end position="354"/>
    </location>
</feature>
<feature type="compositionally biased region" description="Polar residues" evidence="1">
    <location>
        <begin position="239"/>
        <end position="249"/>
    </location>
</feature>
<comment type="caution">
    <text evidence="3">The sequence shown here is derived from an EMBL/GenBank/DDBJ whole genome shotgun (WGS) entry which is preliminary data.</text>
</comment>
<feature type="region of interest" description="Disordered" evidence="1">
    <location>
        <begin position="1"/>
        <end position="22"/>
    </location>
</feature>
<organism evidence="3 4">
    <name type="scientific">Ktedonospora formicarum</name>
    <dbReference type="NCBI Taxonomy" id="2778364"/>
    <lineage>
        <taxon>Bacteria</taxon>
        <taxon>Bacillati</taxon>
        <taxon>Chloroflexota</taxon>
        <taxon>Ktedonobacteria</taxon>
        <taxon>Ktedonobacterales</taxon>
        <taxon>Ktedonobacteraceae</taxon>
        <taxon>Ktedonospora</taxon>
    </lineage>
</organism>
<feature type="transmembrane region" description="Helical" evidence="2">
    <location>
        <begin position="142"/>
        <end position="163"/>
    </location>
</feature>
<sequence>MQQTIEQPSQQEQQASSVSISQRGWWKRKEIQKKNRHKETPLDIFDATRTEPESFYERAIEWTHRADKIINLILGYFLAVASVLGFMDVLSNGEVLGHVPFLFYIWLLIMGLGVDFQILLVIGRVPDLARMVGHPVGKWILVMFNIAFLAFLAYVSIVIGAVFTQHRDVPGTIAQAMGILGINSTNFVYERAALATFLLILMAIDRTMERWRMQIAASNRQQQQGDVQVQHEERQEQVSSASQTEQRVQTSELTQVIQAMQEMNAQNLAALHTMNDKAMQQFSQVTVELVRETIERTVATIMLPGATPQTLAVPARTSQNAHNRRQSISQEGEQQRSQERDTEAMSALEKPERGEQDMRYYGELIETMYRGNNNLTVTEIVDQVGCSRSTASKWLKRVKPVEA</sequence>
<evidence type="ECO:0000313" key="4">
    <source>
        <dbReference type="Proteomes" id="UP000612362"/>
    </source>
</evidence>
<feature type="region of interest" description="Disordered" evidence="1">
    <location>
        <begin position="222"/>
        <end position="249"/>
    </location>
</feature>
<keyword evidence="2" id="KW-0472">Membrane</keyword>
<feature type="transmembrane region" description="Helical" evidence="2">
    <location>
        <begin position="187"/>
        <end position="204"/>
    </location>
</feature>
<keyword evidence="4" id="KW-1185">Reference proteome</keyword>
<dbReference type="Proteomes" id="UP000612362">
    <property type="component" value="Unassembled WGS sequence"/>
</dbReference>
<evidence type="ECO:0000313" key="3">
    <source>
        <dbReference type="EMBL" id="GHO51438.1"/>
    </source>
</evidence>
<feature type="transmembrane region" description="Helical" evidence="2">
    <location>
        <begin position="101"/>
        <end position="122"/>
    </location>
</feature>